<evidence type="ECO:0000256" key="2">
    <source>
        <dbReference type="ARBA" id="ARBA00022552"/>
    </source>
</evidence>
<proteinExistence type="inferred from homology"/>
<keyword evidence="5" id="KW-0949">S-adenosyl-L-methionine</keyword>
<comment type="similarity">
    <text evidence="1">Belongs to the class I-like SAM-binding methyltransferase superfamily. RNA methyltransferase RlmE family.</text>
</comment>
<dbReference type="InterPro" id="IPR029063">
    <property type="entry name" value="SAM-dependent_MTases_sf"/>
</dbReference>
<dbReference type="InterPro" id="IPR050082">
    <property type="entry name" value="RNA_methyltr_RlmE"/>
</dbReference>
<feature type="domain" description="Ribosomal RNA methyltransferase FtsJ" evidence="8">
    <location>
        <begin position="283"/>
        <end position="461"/>
    </location>
</feature>
<dbReference type="Pfam" id="PF01728">
    <property type="entry name" value="FtsJ"/>
    <property type="match status" value="1"/>
</dbReference>
<keyword evidence="2" id="KW-0698">rRNA processing</keyword>
<evidence type="ECO:0000256" key="7">
    <source>
        <dbReference type="SAM" id="MobiDB-lite"/>
    </source>
</evidence>
<dbReference type="InterPro" id="IPR015507">
    <property type="entry name" value="rRNA-MeTfrase_E"/>
</dbReference>
<reference evidence="9" key="1">
    <citation type="journal article" date="2015" name="PLoS ONE">
        <title>Comprehensive Evaluation of Toxoplasma gondii VEG and Neospora caninum LIV Genomes with Tachyzoite Stage Transcriptome and Proteome Defines Novel Transcript Features.</title>
        <authorList>
            <person name="Ramaprasad A."/>
            <person name="Mourier T."/>
            <person name="Naeem R."/>
            <person name="Malas T.B."/>
            <person name="Moussa E."/>
            <person name="Panigrahi A."/>
            <person name="Vermont S.J."/>
            <person name="Otto T.D."/>
            <person name="Wastling J."/>
            <person name="Pain A."/>
        </authorList>
    </citation>
    <scope>NUCLEOTIDE SEQUENCE</scope>
    <source>
        <strain evidence="9">Liverpool</strain>
    </source>
</reference>
<evidence type="ECO:0000313" key="9">
    <source>
        <dbReference type="EMBL" id="CEL64584.1"/>
    </source>
</evidence>
<sequence>MAARVSSCCSPSSSVVSPLRRSLEEAAAVAKTRGIHCGGPVPPRSHARPPTFLPHAQRGPELPANQRRLPLAEAQWWTQRMSDFLRGEAPHFSSTKATSSTRHVNARSPRLSAAEGACKQSPAAVLVSRHVSTPIELPFVHSNRRFLSPSPSASSSFPYSSSSPGSAAASTSVSRSASLVTASLRPSVFSSASLSFLHPSISPFAKSRACLPLSARHTSLGANLAHKAALVPQGGCLDSQSVGRRSYSGEPRIRNKNSRHTSEWIKRQITDRYVLRAQERNLRSRAAFKLEQLDDEFLFFRKNQVVVDLGAYPGGWSQVALDRIRAGGGEGRVVAVDPVAMDPLPHHTFIQGSVGQAGTLQALLEGLGESKADVVLSDMAPACIGVKQDDHLNCAELCLHASDLMEQVLKLGGTFVTKMFMGSETNNFKIYLRTRFKRVSSAKPRACRPESREMYFVCQHFLGRERLAEEVQLKGCFTGKEGYL</sequence>
<dbReference type="PANTHER" id="PTHR10920">
    <property type="entry name" value="RIBOSOMAL RNA METHYLTRANSFERASE"/>
    <property type="match status" value="1"/>
</dbReference>
<keyword evidence="4 9" id="KW-0808">Transferase</keyword>
<dbReference type="GO" id="GO:0008650">
    <property type="term" value="F:rRNA (uridine-2'-O-)-methyltransferase activity"/>
    <property type="evidence" value="ECO:0007669"/>
    <property type="project" value="TreeGrafter"/>
</dbReference>
<evidence type="ECO:0000259" key="8">
    <source>
        <dbReference type="Pfam" id="PF01728"/>
    </source>
</evidence>
<protein>
    <recommendedName>
        <fullName evidence="6">rRNA methyltransferase 2, mitochondrial</fullName>
    </recommendedName>
</protein>
<accession>A0A0F7U494</accession>
<dbReference type="HAMAP" id="MF_01547">
    <property type="entry name" value="RNA_methyltr_E"/>
    <property type="match status" value="1"/>
</dbReference>
<keyword evidence="3 9" id="KW-0489">Methyltransferase</keyword>
<feature type="compositionally biased region" description="Polar residues" evidence="7">
    <location>
        <begin position="92"/>
        <end position="103"/>
    </location>
</feature>
<evidence type="ECO:0000256" key="1">
    <source>
        <dbReference type="ARBA" id="ARBA00009258"/>
    </source>
</evidence>
<dbReference type="InterPro" id="IPR002877">
    <property type="entry name" value="RNA_MeTrfase_FtsJ_dom"/>
</dbReference>
<dbReference type="Gene3D" id="3.40.50.150">
    <property type="entry name" value="Vaccinia Virus protein VP39"/>
    <property type="match status" value="1"/>
</dbReference>
<evidence type="ECO:0000256" key="6">
    <source>
        <dbReference type="ARBA" id="ARBA00041184"/>
    </source>
</evidence>
<dbReference type="EMBL" id="LN714476">
    <property type="protein sequence ID" value="CEL64584.1"/>
    <property type="molecule type" value="Genomic_DNA"/>
</dbReference>
<evidence type="ECO:0000256" key="5">
    <source>
        <dbReference type="ARBA" id="ARBA00022691"/>
    </source>
</evidence>
<name>A0A0F7U494_NEOCL</name>
<gene>
    <name evidence="9" type="ORF">BN1204_004720</name>
</gene>
<evidence type="ECO:0000256" key="3">
    <source>
        <dbReference type="ARBA" id="ARBA00022603"/>
    </source>
</evidence>
<dbReference type="PANTHER" id="PTHR10920:SF18">
    <property type="entry name" value="RRNA METHYLTRANSFERASE 2, MITOCHONDRIAL"/>
    <property type="match status" value="1"/>
</dbReference>
<dbReference type="SUPFAM" id="SSF53335">
    <property type="entry name" value="S-adenosyl-L-methionine-dependent methyltransferases"/>
    <property type="match status" value="1"/>
</dbReference>
<dbReference type="AlphaFoldDB" id="A0A0F7U494"/>
<organism evidence="9">
    <name type="scientific">Neospora caninum (strain Liverpool)</name>
    <dbReference type="NCBI Taxonomy" id="572307"/>
    <lineage>
        <taxon>Eukaryota</taxon>
        <taxon>Sar</taxon>
        <taxon>Alveolata</taxon>
        <taxon>Apicomplexa</taxon>
        <taxon>Conoidasida</taxon>
        <taxon>Coccidia</taxon>
        <taxon>Eucoccidiorida</taxon>
        <taxon>Eimeriorina</taxon>
        <taxon>Sarcocystidae</taxon>
        <taxon>Neospora</taxon>
    </lineage>
</organism>
<feature type="region of interest" description="Disordered" evidence="7">
    <location>
        <begin position="91"/>
        <end position="115"/>
    </location>
</feature>
<evidence type="ECO:0000256" key="4">
    <source>
        <dbReference type="ARBA" id="ARBA00022679"/>
    </source>
</evidence>